<name>A0ABN3HHA5_9ACTN</name>
<dbReference type="Proteomes" id="UP001499986">
    <property type="component" value="Unassembled WGS sequence"/>
</dbReference>
<accession>A0ABN3HHA5</accession>
<gene>
    <name evidence="2" type="ORF">GCM10010255_01730</name>
</gene>
<dbReference type="RefSeq" id="WP_086847686.1">
    <property type="nucleotide sequence ID" value="NZ_BAAASE010000001.1"/>
</dbReference>
<keyword evidence="1" id="KW-0812">Transmembrane</keyword>
<dbReference type="EMBL" id="BAAASE010000001">
    <property type="protein sequence ID" value="GAA2380288.1"/>
    <property type="molecule type" value="Genomic_DNA"/>
</dbReference>
<evidence type="ECO:0000256" key="1">
    <source>
        <dbReference type="SAM" id="Phobius"/>
    </source>
</evidence>
<keyword evidence="3" id="KW-1185">Reference proteome</keyword>
<feature type="transmembrane region" description="Helical" evidence="1">
    <location>
        <begin position="60"/>
        <end position="80"/>
    </location>
</feature>
<proteinExistence type="predicted"/>
<reference evidence="2 3" key="1">
    <citation type="journal article" date="2019" name="Int. J. Syst. Evol. Microbiol.">
        <title>The Global Catalogue of Microorganisms (GCM) 10K type strain sequencing project: providing services to taxonomists for standard genome sequencing and annotation.</title>
        <authorList>
            <consortium name="The Broad Institute Genomics Platform"/>
            <consortium name="The Broad Institute Genome Sequencing Center for Infectious Disease"/>
            <person name="Wu L."/>
            <person name="Ma J."/>
        </authorList>
    </citation>
    <scope>NUCLEOTIDE SEQUENCE [LARGE SCALE GENOMIC DNA]</scope>
    <source>
        <strain evidence="2 3">JCM 4358</strain>
    </source>
</reference>
<evidence type="ECO:0000313" key="3">
    <source>
        <dbReference type="Proteomes" id="UP001499986"/>
    </source>
</evidence>
<comment type="caution">
    <text evidence="2">The sequence shown here is derived from an EMBL/GenBank/DDBJ whole genome shotgun (WGS) entry which is preliminary data.</text>
</comment>
<sequence>MRATTFEDRLLDELKREIRLRESAGTGPGDVRTGERQAKVSFGRFLAPLASLARLAPRRIAVVAAVCAAAWLAAVVVPGAPSQSKAYAVAPVGEGSVRLTVMEPNIGVPAQRALAEKVRPWGIEVTIDLLPSGYVCERSKVSPVTDIHGRPLIVDGRPLIPVKAGWDVTLRRGNVLAFENTRGDSRPRAVELYATEREAEPCVPMKVSVPDVRSGRRR</sequence>
<evidence type="ECO:0000313" key="2">
    <source>
        <dbReference type="EMBL" id="GAA2380288.1"/>
    </source>
</evidence>
<keyword evidence="1" id="KW-0472">Membrane</keyword>
<keyword evidence="1" id="KW-1133">Transmembrane helix</keyword>
<organism evidence="2 3">
    <name type="scientific">Streptomyces coeruleofuscus</name>
    <dbReference type="NCBI Taxonomy" id="66879"/>
    <lineage>
        <taxon>Bacteria</taxon>
        <taxon>Bacillati</taxon>
        <taxon>Actinomycetota</taxon>
        <taxon>Actinomycetes</taxon>
        <taxon>Kitasatosporales</taxon>
        <taxon>Streptomycetaceae</taxon>
        <taxon>Streptomyces</taxon>
    </lineage>
</organism>
<protein>
    <submittedName>
        <fullName evidence="2">Uncharacterized protein</fullName>
    </submittedName>
</protein>